<keyword evidence="1" id="KW-0813">Transport</keyword>
<dbReference type="PANTHER" id="PTHR30221">
    <property type="entry name" value="SMALL-CONDUCTANCE MECHANOSENSITIVE CHANNEL"/>
    <property type="match status" value="1"/>
</dbReference>
<organism evidence="2 3">
    <name type="scientific">Parasulfuritortus cantonensis</name>
    <dbReference type="NCBI Taxonomy" id="2528202"/>
    <lineage>
        <taxon>Bacteria</taxon>
        <taxon>Pseudomonadati</taxon>
        <taxon>Pseudomonadota</taxon>
        <taxon>Betaproteobacteria</taxon>
        <taxon>Nitrosomonadales</taxon>
        <taxon>Thiobacillaceae</taxon>
        <taxon>Parasulfuritortus</taxon>
    </lineage>
</organism>
<accession>A0A4R1BGZ3</accession>
<keyword evidence="1" id="KW-0407">Ion channel</keyword>
<keyword evidence="1" id="KW-0997">Cell inner membrane</keyword>
<dbReference type="GO" id="GO:0005886">
    <property type="term" value="C:plasma membrane"/>
    <property type="evidence" value="ECO:0007669"/>
    <property type="project" value="UniProtKB-SubCell"/>
</dbReference>
<dbReference type="GO" id="GO:0008381">
    <property type="term" value="F:mechanosensitive monoatomic ion channel activity"/>
    <property type="evidence" value="ECO:0007669"/>
    <property type="project" value="InterPro"/>
</dbReference>
<keyword evidence="3" id="KW-1185">Reference proteome</keyword>
<comment type="similarity">
    <text evidence="1">Belongs to the MscS (TC 1.A.23) family.</text>
</comment>
<name>A0A4R1BGZ3_9PROT</name>
<gene>
    <name evidence="2" type="ORF">EZJ19_05580</name>
</gene>
<keyword evidence="1" id="KW-0406">Ion transport</keyword>
<sequence length="221" mass="23891">MNQQIDIFLASLQTFWSQIAIFVPKLLAALILLFLGWLLARVLKTGVERLLKALQFDSLAEKSGLEALASTGGVKLTLSSVIGLLFYWLVILVVAVSVANSLGLETVAELLNRVVLYLPNVVVAILVLLFGTLLARFVNRLIFAWLSGIKAPNALGISTGAEYAVQIFAFFLALEQLQIATQLVTAAFSIAFGGLVLALALAFGLGGREWAAQRIKSWSEK</sequence>
<evidence type="ECO:0000256" key="1">
    <source>
        <dbReference type="RuleBase" id="RU369025"/>
    </source>
</evidence>
<dbReference type="AlphaFoldDB" id="A0A4R1BGZ3"/>
<evidence type="ECO:0000313" key="2">
    <source>
        <dbReference type="EMBL" id="TCJ16368.1"/>
    </source>
</evidence>
<comment type="function">
    <text evidence="1">Mechanosensitive channel that participates in the regulation of osmotic pressure changes within the cell, opening in response to stretch forces in the membrane lipid bilayer, without the need for other proteins. Contributes to normal resistance to hypoosmotic shock. Forms an ion channel of 1.0 nanosiemens conductance with a slight preference for anions.</text>
</comment>
<feature type="transmembrane region" description="Helical" evidence="1">
    <location>
        <begin position="154"/>
        <end position="174"/>
    </location>
</feature>
<dbReference type="EMBL" id="SJZB01000018">
    <property type="protein sequence ID" value="TCJ16368.1"/>
    <property type="molecule type" value="Genomic_DNA"/>
</dbReference>
<dbReference type="Gene3D" id="1.10.287.1260">
    <property type="match status" value="2"/>
</dbReference>
<comment type="subunit">
    <text evidence="1">Homoheptamer.</text>
</comment>
<feature type="transmembrane region" description="Helical" evidence="1">
    <location>
        <begin position="15"/>
        <end position="40"/>
    </location>
</feature>
<reference evidence="2 3" key="1">
    <citation type="submission" date="2019-03" db="EMBL/GenBank/DDBJ databases">
        <title>Genome sequence of Thiobacillaceae bacterium LSR1, a sulfur-oxidizing bacterium isolated from freshwater sediment.</title>
        <authorList>
            <person name="Li S."/>
        </authorList>
    </citation>
    <scope>NUCLEOTIDE SEQUENCE [LARGE SCALE GENOMIC DNA]</scope>
    <source>
        <strain evidence="2 3">LSR1</strain>
    </source>
</reference>
<comment type="caution">
    <text evidence="1">Lacks conserved residue(s) required for the propagation of feature annotation.</text>
</comment>
<keyword evidence="1" id="KW-1133">Transmembrane helix</keyword>
<keyword evidence="1" id="KW-0812">Transmembrane</keyword>
<proteinExistence type="inferred from homology"/>
<feature type="transmembrane region" description="Helical" evidence="1">
    <location>
        <begin position="186"/>
        <end position="206"/>
    </location>
</feature>
<feature type="transmembrane region" description="Helical" evidence="1">
    <location>
        <begin position="84"/>
        <end position="102"/>
    </location>
</feature>
<dbReference type="Pfam" id="PF05552">
    <property type="entry name" value="MS_channel_1st_1"/>
    <property type="match status" value="2"/>
</dbReference>
<comment type="caution">
    <text evidence="2">The sequence shown here is derived from an EMBL/GenBank/DDBJ whole genome shotgun (WGS) entry which is preliminary data.</text>
</comment>
<evidence type="ECO:0000313" key="3">
    <source>
        <dbReference type="Proteomes" id="UP000295443"/>
    </source>
</evidence>
<dbReference type="InterPro" id="IPR045275">
    <property type="entry name" value="MscS_archaea/bacteria_type"/>
</dbReference>
<keyword evidence="1" id="KW-1003">Cell membrane</keyword>
<dbReference type="Proteomes" id="UP000295443">
    <property type="component" value="Unassembled WGS sequence"/>
</dbReference>
<dbReference type="OrthoDB" id="8561839at2"/>
<protein>
    <recommendedName>
        <fullName evidence="1">Small-conductance mechanosensitive channel</fullName>
    </recommendedName>
</protein>
<dbReference type="RefSeq" id="WP_131445301.1">
    <property type="nucleotide sequence ID" value="NZ_SJZB01000018.1"/>
</dbReference>
<dbReference type="InterPro" id="IPR008910">
    <property type="entry name" value="MSC_TM_helix"/>
</dbReference>
<dbReference type="PANTHER" id="PTHR30221:SF1">
    <property type="entry name" value="SMALL-CONDUCTANCE MECHANOSENSITIVE CHANNEL"/>
    <property type="match status" value="1"/>
</dbReference>
<feature type="transmembrane region" description="Helical" evidence="1">
    <location>
        <begin position="114"/>
        <end position="134"/>
    </location>
</feature>
<comment type="subcellular location">
    <subcellularLocation>
        <location evidence="1">Cell inner membrane</location>
        <topology evidence="1">Multi-pass membrane protein</topology>
    </subcellularLocation>
</comment>
<keyword evidence="1" id="KW-0472">Membrane</keyword>